<feature type="domain" description="Gcp-like" evidence="9">
    <location>
        <begin position="34"/>
        <end position="319"/>
    </location>
</feature>
<comment type="subcellular location">
    <subcellularLocation>
        <location evidence="8">Cytoplasm</location>
    </subcellularLocation>
</comment>
<keyword evidence="1 8" id="KW-0963">Cytoplasm</keyword>
<comment type="catalytic activity">
    <reaction evidence="7 8">
        <text>L-threonylcarbamoyladenylate + adenosine(37) in tRNA = N(6)-L-threonylcarbamoyladenosine(37) in tRNA + AMP + H(+)</text>
        <dbReference type="Rhea" id="RHEA:37059"/>
        <dbReference type="Rhea" id="RHEA-COMP:10162"/>
        <dbReference type="Rhea" id="RHEA-COMP:10163"/>
        <dbReference type="ChEBI" id="CHEBI:15378"/>
        <dbReference type="ChEBI" id="CHEBI:73682"/>
        <dbReference type="ChEBI" id="CHEBI:74411"/>
        <dbReference type="ChEBI" id="CHEBI:74418"/>
        <dbReference type="ChEBI" id="CHEBI:456215"/>
        <dbReference type="EC" id="2.3.1.234"/>
    </reaction>
</comment>
<keyword evidence="3 8" id="KW-0819">tRNA processing</keyword>
<dbReference type="PROSITE" id="PS01016">
    <property type="entry name" value="GLYCOPROTEASE"/>
    <property type="match status" value="1"/>
</dbReference>
<dbReference type="SUPFAM" id="SSF53067">
    <property type="entry name" value="Actin-like ATPase domain"/>
    <property type="match status" value="2"/>
</dbReference>
<feature type="binding site" evidence="8">
    <location>
        <position position="121"/>
    </location>
    <ligand>
        <name>Fe cation</name>
        <dbReference type="ChEBI" id="CHEBI:24875"/>
    </ligand>
</feature>
<keyword evidence="6 8" id="KW-0012">Acyltransferase</keyword>
<dbReference type="PANTHER" id="PTHR11735">
    <property type="entry name" value="TRNA N6-ADENOSINE THREONYLCARBAMOYLTRANSFERASE"/>
    <property type="match status" value="1"/>
</dbReference>
<dbReference type="InterPro" id="IPR043129">
    <property type="entry name" value="ATPase_NBD"/>
</dbReference>
<dbReference type="eggNOG" id="COG0533">
    <property type="taxonomic scope" value="Bacteria"/>
</dbReference>
<sequence length="344" mass="37725">MGLFSKDYTRMKLNILAIESSCDETSAAVISDGKILNNIIATQSVHEKYGGVVPELASRAHQQHLIPVVHEAMRSSGLHKSDLSAIAFTKGPGLMGSLLVGVSFAKAMAFSLGIPLIEVNHMQAHILAHFIEDPKPNFPFICLTVSGGHTQLVLVRGYLDMEIIGETTDDAVGEAFDKTAKLMGLPYPGGPLIDKYAQLGNPKAFQFPISDMPALSFSFSGIKTAVMYFLRDNLKENPKFIEENLHDICASIQYTLIKTLMQKLKKAAREYRIKEIAIAGGVSANSGLRQTLQEEAKKLGWNTYIPKFEYCTDNAAMIAMAAHFKYLAGEFSSIDVVPEARMSF</sequence>
<feature type="binding site" evidence="8">
    <location>
        <begin position="144"/>
        <end position="148"/>
    </location>
    <ligand>
        <name>substrate</name>
    </ligand>
</feature>
<dbReference type="InParanoid" id="M7XGJ7"/>
<feature type="binding site" evidence="8">
    <location>
        <position position="190"/>
    </location>
    <ligand>
        <name>substrate</name>
    </ligand>
</feature>
<evidence type="ECO:0000256" key="8">
    <source>
        <dbReference type="HAMAP-Rule" id="MF_01445"/>
    </source>
</evidence>
<dbReference type="InterPro" id="IPR017860">
    <property type="entry name" value="Peptidase_M22_CS"/>
</dbReference>
<dbReference type="GO" id="GO:0002949">
    <property type="term" value="P:tRNA threonylcarbamoyladenosine modification"/>
    <property type="evidence" value="ECO:0007669"/>
    <property type="project" value="UniProtKB-UniRule"/>
</dbReference>
<dbReference type="GO" id="GO:0061711">
    <property type="term" value="F:tRNA N(6)-L-threonylcarbamoyladenine synthase activity"/>
    <property type="evidence" value="ECO:0007669"/>
    <property type="project" value="UniProtKB-EC"/>
</dbReference>
<protein>
    <recommendedName>
        <fullName evidence="8">tRNA N6-adenosine threonylcarbamoyltransferase</fullName>
        <ecNumber evidence="8">2.3.1.234</ecNumber>
    </recommendedName>
    <alternativeName>
        <fullName evidence="8">N6-L-threonylcarbamoyladenine synthase</fullName>
        <shortName evidence="8">t(6)A synthase</shortName>
    </alternativeName>
    <alternativeName>
        <fullName evidence="8">t(6)A37 threonylcarbamoyladenosine biosynthesis protein TsaD</fullName>
    </alternativeName>
    <alternativeName>
        <fullName evidence="8">tRNA threonylcarbamoyladenosine biosynthesis protein TsaD</fullName>
    </alternativeName>
</protein>
<keyword evidence="4 8" id="KW-0479">Metal-binding</keyword>
<reference evidence="10" key="1">
    <citation type="submission" date="2013-01" db="EMBL/GenBank/DDBJ databases">
        <title>Genome assembly of Mariniradius saccharolyticus AK6.</title>
        <authorList>
            <person name="Vaidya B."/>
            <person name="Khatri I."/>
            <person name="Tanuku N.R.S."/>
            <person name="Subramanian S."/>
            <person name="Pinnaka A."/>
        </authorList>
    </citation>
    <scope>NUCLEOTIDE SEQUENCE [LARGE SCALE GENOMIC DNA]</scope>
    <source>
        <strain evidence="10">AK6</strain>
    </source>
</reference>
<evidence type="ECO:0000256" key="1">
    <source>
        <dbReference type="ARBA" id="ARBA00022490"/>
    </source>
</evidence>
<dbReference type="CDD" id="cd24133">
    <property type="entry name" value="ASKHA_NBD_TsaD_bac"/>
    <property type="match status" value="1"/>
</dbReference>
<name>M7XGJ7_9BACT</name>
<dbReference type="NCBIfam" id="TIGR03723">
    <property type="entry name" value="T6A_TsaD_YgjD"/>
    <property type="match status" value="1"/>
</dbReference>
<evidence type="ECO:0000256" key="2">
    <source>
        <dbReference type="ARBA" id="ARBA00022679"/>
    </source>
</evidence>
<dbReference type="Gene3D" id="3.30.420.40">
    <property type="match status" value="2"/>
</dbReference>
<feature type="binding site" evidence="8">
    <location>
        <position position="285"/>
    </location>
    <ligand>
        <name>substrate</name>
    </ligand>
</feature>
<dbReference type="PRINTS" id="PR00789">
    <property type="entry name" value="OSIALOPTASE"/>
</dbReference>
<feature type="binding site" evidence="8">
    <location>
        <position position="313"/>
    </location>
    <ligand>
        <name>Fe cation</name>
        <dbReference type="ChEBI" id="CHEBI:24875"/>
    </ligand>
</feature>
<feature type="binding site" evidence="8">
    <location>
        <position position="194"/>
    </location>
    <ligand>
        <name>substrate</name>
    </ligand>
</feature>
<dbReference type="InterPro" id="IPR022450">
    <property type="entry name" value="TsaD"/>
</dbReference>
<evidence type="ECO:0000313" key="11">
    <source>
        <dbReference type="Proteomes" id="UP000010953"/>
    </source>
</evidence>
<evidence type="ECO:0000256" key="7">
    <source>
        <dbReference type="ARBA" id="ARBA00048117"/>
    </source>
</evidence>
<evidence type="ECO:0000313" key="10">
    <source>
        <dbReference type="EMBL" id="EMS33678.1"/>
    </source>
</evidence>
<feature type="binding site" evidence="8">
    <location>
        <position position="177"/>
    </location>
    <ligand>
        <name>substrate</name>
    </ligand>
</feature>
<dbReference type="Pfam" id="PF00814">
    <property type="entry name" value="TsaD"/>
    <property type="match status" value="1"/>
</dbReference>
<keyword evidence="5 8" id="KW-0408">Iron</keyword>
<dbReference type="HAMAP" id="MF_01445">
    <property type="entry name" value="TsaD"/>
    <property type="match status" value="1"/>
</dbReference>
<dbReference type="PANTHER" id="PTHR11735:SF6">
    <property type="entry name" value="TRNA N6-ADENOSINE THREONYLCARBAMOYLTRANSFERASE, MITOCHONDRIAL"/>
    <property type="match status" value="1"/>
</dbReference>
<comment type="cofactor">
    <cofactor evidence="8">
        <name>Fe(2+)</name>
        <dbReference type="ChEBI" id="CHEBI:29033"/>
    </cofactor>
    <text evidence="8">Binds 1 Fe(2+) ion per subunit.</text>
</comment>
<dbReference type="GO" id="GO:0005737">
    <property type="term" value="C:cytoplasm"/>
    <property type="evidence" value="ECO:0007669"/>
    <property type="project" value="UniProtKB-SubCell"/>
</dbReference>
<keyword evidence="11" id="KW-1185">Reference proteome</keyword>
<comment type="caution">
    <text evidence="10">The sequence shown here is derived from an EMBL/GenBank/DDBJ whole genome shotgun (WGS) entry which is preliminary data.</text>
</comment>
<evidence type="ECO:0000259" key="9">
    <source>
        <dbReference type="Pfam" id="PF00814"/>
    </source>
</evidence>
<organism evidence="10 11">
    <name type="scientific">Mariniradius saccharolyticus AK6</name>
    <dbReference type="NCBI Taxonomy" id="1239962"/>
    <lineage>
        <taxon>Bacteria</taxon>
        <taxon>Pseudomonadati</taxon>
        <taxon>Bacteroidota</taxon>
        <taxon>Cytophagia</taxon>
        <taxon>Cytophagales</taxon>
        <taxon>Cyclobacteriaceae</taxon>
        <taxon>Mariniradius</taxon>
    </lineage>
</organism>
<dbReference type="GO" id="GO:0005506">
    <property type="term" value="F:iron ion binding"/>
    <property type="evidence" value="ECO:0007669"/>
    <property type="project" value="UniProtKB-UniRule"/>
</dbReference>
<evidence type="ECO:0000256" key="6">
    <source>
        <dbReference type="ARBA" id="ARBA00023315"/>
    </source>
</evidence>
<accession>M7XGJ7</accession>
<keyword evidence="2 8" id="KW-0808">Transferase</keyword>
<evidence type="ECO:0000256" key="3">
    <source>
        <dbReference type="ARBA" id="ARBA00022694"/>
    </source>
</evidence>
<evidence type="ECO:0000256" key="4">
    <source>
        <dbReference type="ARBA" id="ARBA00022723"/>
    </source>
</evidence>
<feature type="binding site" evidence="8">
    <location>
        <position position="125"/>
    </location>
    <ligand>
        <name>Fe cation</name>
        <dbReference type="ChEBI" id="CHEBI:24875"/>
    </ligand>
</feature>
<comment type="function">
    <text evidence="8">Required for the formation of a threonylcarbamoyl group on adenosine at position 37 (t(6)A37) in tRNAs that read codons beginning with adenine. Is involved in the transfer of the threonylcarbamoyl moiety of threonylcarbamoyl-AMP (TC-AMP) to the N6 group of A37, together with TsaE and TsaB. TsaD likely plays a direct catalytic role in this reaction.</text>
</comment>
<comment type="similarity">
    <text evidence="8">Belongs to the KAE1 / TsaD family.</text>
</comment>
<gene>
    <name evidence="8" type="primary">tsaD</name>
    <name evidence="10" type="ORF">C943_04557</name>
</gene>
<dbReference type="InterPro" id="IPR017861">
    <property type="entry name" value="KAE1/TsaD"/>
</dbReference>
<dbReference type="EC" id="2.3.1.234" evidence="8"/>
<dbReference type="Proteomes" id="UP000010953">
    <property type="component" value="Unassembled WGS sequence"/>
</dbReference>
<proteinExistence type="inferred from homology"/>
<dbReference type="InterPro" id="IPR000905">
    <property type="entry name" value="Gcp-like_dom"/>
</dbReference>
<dbReference type="AlphaFoldDB" id="M7XGJ7"/>
<dbReference type="FunFam" id="3.30.420.40:FF:000040">
    <property type="entry name" value="tRNA N6-adenosine threonylcarbamoyltransferase"/>
    <property type="match status" value="1"/>
</dbReference>
<dbReference type="NCBIfam" id="TIGR00329">
    <property type="entry name" value="gcp_kae1"/>
    <property type="match status" value="1"/>
</dbReference>
<evidence type="ECO:0000256" key="5">
    <source>
        <dbReference type="ARBA" id="ARBA00023004"/>
    </source>
</evidence>
<dbReference type="EMBL" id="AMZY02000009">
    <property type="protein sequence ID" value="EMS33678.1"/>
    <property type="molecule type" value="Genomic_DNA"/>
</dbReference>
<dbReference type="FunCoup" id="M7XGJ7">
    <property type="interactions" value="550"/>
</dbReference>
<dbReference type="STRING" id="1239962.C943_04557"/>